<evidence type="ECO:0000256" key="1">
    <source>
        <dbReference type="SAM" id="MobiDB-lite"/>
    </source>
</evidence>
<keyword evidence="2" id="KW-0472">Membrane</keyword>
<keyword evidence="2" id="KW-0812">Transmembrane</keyword>
<sequence length="236" mass="25723">MHADLAVHAAAVVAPKIVLETDAGNVLRIEEMKSTSPTVLRYRIKLNVHSALTWHELLDRCNISVKNTLTGQTEVIPVKVVLHGDASKAVLHASDTFFGVIGTFLESTIVQVCASLFTAAFIAILIGWHSQLVSPGARSMLSPELSALSRTSRSGGGPEEPLLWSISNGALSQSELRRRHQMYDRELAFDDDRIGFVKPTARISPTSSPSPSKMRKDNDDAPYLFSKFGSSRGALR</sequence>
<protein>
    <submittedName>
        <fullName evidence="3">Uncharacterized protein</fullName>
    </submittedName>
</protein>
<proteinExistence type="predicted"/>
<dbReference type="AlphaFoldDB" id="A0A3P7NFC9"/>
<keyword evidence="2" id="KW-1133">Transmembrane helix</keyword>
<dbReference type="Proteomes" id="UP000271098">
    <property type="component" value="Unassembled WGS sequence"/>
</dbReference>
<evidence type="ECO:0000313" key="3">
    <source>
        <dbReference type="EMBL" id="VDN38950.1"/>
    </source>
</evidence>
<dbReference type="EMBL" id="UYRT01093506">
    <property type="protein sequence ID" value="VDN38950.1"/>
    <property type="molecule type" value="Genomic_DNA"/>
</dbReference>
<evidence type="ECO:0000313" key="4">
    <source>
        <dbReference type="Proteomes" id="UP000271098"/>
    </source>
</evidence>
<reference evidence="3 4" key="1">
    <citation type="submission" date="2018-11" db="EMBL/GenBank/DDBJ databases">
        <authorList>
            <consortium name="Pathogen Informatics"/>
        </authorList>
    </citation>
    <scope>NUCLEOTIDE SEQUENCE [LARGE SCALE GENOMIC DNA]</scope>
</reference>
<keyword evidence="4" id="KW-1185">Reference proteome</keyword>
<feature type="transmembrane region" description="Helical" evidence="2">
    <location>
        <begin position="108"/>
        <end position="128"/>
    </location>
</feature>
<gene>
    <name evidence="3" type="ORF">GPUH_LOCUS21802</name>
</gene>
<name>A0A3P7NFC9_9BILA</name>
<dbReference type="OrthoDB" id="10541347at2759"/>
<feature type="region of interest" description="Disordered" evidence="1">
    <location>
        <begin position="199"/>
        <end position="236"/>
    </location>
</feature>
<accession>A0A3P7NFC9</accession>
<organism evidence="3 4">
    <name type="scientific">Gongylonema pulchrum</name>
    <dbReference type="NCBI Taxonomy" id="637853"/>
    <lineage>
        <taxon>Eukaryota</taxon>
        <taxon>Metazoa</taxon>
        <taxon>Ecdysozoa</taxon>
        <taxon>Nematoda</taxon>
        <taxon>Chromadorea</taxon>
        <taxon>Rhabditida</taxon>
        <taxon>Spirurina</taxon>
        <taxon>Spiruromorpha</taxon>
        <taxon>Spiruroidea</taxon>
        <taxon>Gongylonematidae</taxon>
        <taxon>Gongylonema</taxon>
    </lineage>
</organism>
<evidence type="ECO:0000256" key="2">
    <source>
        <dbReference type="SAM" id="Phobius"/>
    </source>
</evidence>